<dbReference type="Gene3D" id="3.40.50.1820">
    <property type="entry name" value="alpha/beta hydrolase"/>
    <property type="match status" value="1"/>
</dbReference>
<organism evidence="2">
    <name type="scientific">Candidatus Moduliflexus flocculans</name>
    <dbReference type="NCBI Taxonomy" id="1499966"/>
    <lineage>
        <taxon>Bacteria</taxon>
        <taxon>Candidatus Moduliflexota</taxon>
        <taxon>Candidatus Moduliflexia</taxon>
        <taxon>Candidatus Moduliflexales</taxon>
        <taxon>Candidatus Moduliflexaceae</taxon>
    </lineage>
</organism>
<dbReference type="AlphaFoldDB" id="A0A0S6VU77"/>
<feature type="domain" description="AB hydrolase-1" evidence="1">
    <location>
        <begin position="42"/>
        <end position="160"/>
    </location>
</feature>
<accession>A0A0S6VU77</accession>
<evidence type="ECO:0000313" key="2">
    <source>
        <dbReference type="EMBL" id="GAK51026.1"/>
    </source>
</evidence>
<sequence length="254" mass="29014">MKQLLKFVLIGSVALGSCEMRSLFPEESIMSTRFPEKTEEYVIIVHGLARTPRSMKKAEHFLRQRGYRVLNFGYPSTKYPIETLSEHYLKPFIEANCPDQTQRIHFLTHSMGGIVVRHYSKYVAPERVGRVVMLAPPNQGSEVVDRQRNWKIFRWILGPAGQQLGTDEAGLPMRMGAVDFELGVIAGDRSIELLHSWFILPGADDGKVSVERAKIPGMKDFRLLHHTHTFIMQSDTVLEQVDHFFQTGRFDNGI</sequence>
<dbReference type="PANTHER" id="PTHR37946:SF1">
    <property type="entry name" value="SLL1969 PROTEIN"/>
    <property type="match status" value="1"/>
</dbReference>
<dbReference type="PANTHER" id="PTHR37946">
    <property type="entry name" value="SLL1969 PROTEIN"/>
    <property type="match status" value="1"/>
</dbReference>
<evidence type="ECO:0000313" key="3">
    <source>
        <dbReference type="Proteomes" id="UP000030700"/>
    </source>
</evidence>
<protein>
    <recommendedName>
        <fullName evidence="1">AB hydrolase-1 domain-containing protein</fullName>
    </recommendedName>
</protein>
<evidence type="ECO:0000259" key="1">
    <source>
        <dbReference type="Pfam" id="PF12697"/>
    </source>
</evidence>
<keyword evidence="3" id="KW-1185">Reference proteome</keyword>
<dbReference type="HOGENOM" id="CLU_075528_1_0_0"/>
<reference evidence="2" key="1">
    <citation type="journal article" date="2015" name="PeerJ">
        <title>First genomic representation of candidate bacterial phylum KSB3 points to enhanced environmental sensing as a trigger of wastewater bulking.</title>
        <authorList>
            <person name="Sekiguchi Y."/>
            <person name="Ohashi A."/>
            <person name="Parks D.H."/>
            <person name="Yamauchi T."/>
            <person name="Tyson G.W."/>
            <person name="Hugenholtz P."/>
        </authorList>
    </citation>
    <scope>NUCLEOTIDE SEQUENCE [LARGE SCALE GENOMIC DNA]</scope>
</reference>
<dbReference type="PROSITE" id="PS51257">
    <property type="entry name" value="PROKAR_LIPOPROTEIN"/>
    <property type="match status" value="1"/>
</dbReference>
<dbReference type="EMBL" id="DF820456">
    <property type="protein sequence ID" value="GAK51026.1"/>
    <property type="molecule type" value="Genomic_DNA"/>
</dbReference>
<dbReference type="SUPFAM" id="SSF53474">
    <property type="entry name" value="alpha/beta-Hydrolases"/>
    <property type="match status" value="1"/>
</dbReference>
<name>A0A0S6VU77_9BACT</name>
<dbReference type="Pfam" id="PF12697">
    <property type="entry name" value="Abhydrolase_6"/>
    <property type="match status" value="1"/>
</dbReference>
<gene>
    <name evidence="2" type="ORF">U14_02268</name>
</gene>
<proteinExistence type="predicted"/>
<dbReference type="InterPro" id="IPR000073">
    <property type="entry name" value="AB_hydrolase_1"/>
</dbReference>
<dbReference type="Proteomes" id="UP000030700">
    <property type="component" value="Unassembled WGS sequence"/>
</dbReference>
<dbReference type="STRING" id="1499966.U14_02268"/>
<dbReference type="InterPro" id="IPR029058">
    <property type="entry name" value="AB_hydrolase_fold"/>
</dbReference>